<comment type="caution">
    <text evidence="1">The sequence shown here is derived from an EMBL/GenBank/DDBJ whole genome shotgun (WGS) entry which is preliminary data.</text>
</comment>
<evidence type="ECO:0000313" key="1">
    <source>
        <dbReference type="EMBL" id="ELR67995.1"/>
    </source>
</evidence>
<protein>
    <submittedName>
        <fullName evidence="1">Uncharacterized protein</fullName>
    </submittedName>
</protein>
<organism evidence="1 2">
    <name type="scientific">Fulvivirga imtechensis AK7</name>
    <dbReference type="NCBI Taxonomy" id="1237149"/>
    <lineage>
        <taxon>Bacteria</taxon>
        <taxon>Pseudomonadati</taxon>
        <taxon>Bacteroidota</taxon>
        <taxon>Cytophagia</taxon>
        <taxon>Cytophagales</taxon>
        <taxon>Fulvivirgaceae</taxon>
        <taxon>Fulvivirga</taxon>
    </lineage>
</organism>
<evidence type="ECO:0000313" key="2">
    <source>
        <dbReference type="Proteomes" id="UP000011135"/>
    </source>
</evidence>
<sequence>MFFLSLASLCSSLRQLLCLLLKFPVKNKSGNSIHPLP</sequence>
<reference evidence="1 2" key="1">
    <citation type="submission" date="2012-12" db="EMBL/GenBank/DDBJ databases">
        <title>Genome assembly of Fulvivirga imtechensis AK7.</title>
        <authorList>
            <person name="Nupur N."/>
            <person name="Khatri I."/>
            <person name="Kumar R."/>
            <person name="Subramanian S."/>
            <person name="Pinnaka A."/>
        </authorList>
    </citation>
    <scope>NUCLEOTIDE SEQUENCE [LARGE SCALE GENOMIC DNA]</scope>
    <source>
        <strain evidence="1 2">AK7</strain>
    </source>
</reference>
<dbReference type="EMBL" id="AMZN01000185">
    <property type="protein sequence ID" value="ELR67995.1"/>
    <property type="molecule type" value="Genomic_DNA"/>
</dbReference>
<gene>
    <name evidence="1" type="ORF">C900_01291</name>
</gene>
<name>L8JGP9_9BACT</name>
<proteinExistence type="predicted"/>
<keyword evidence="2" id="KW-1185">Reference proteome</keyword>
<dbReference type="Proteomes" id="UP000011135">
    <property type="component" value="Unassembled WGS sequence"/>
</dbReference>
<dbReference type="AlphaFoldDB" id="L8JGP9"/>
<accession>L8JGP9</accession>